<reference evidence="2 3" key="1">
    <citation type="submission" date="2018-06" db="EMBL/GenBank/DDBJ databases">
        <title>Genomic Encyclopedia of Type Strains, Phase IV (KMG-IV): sequencing the most valuable type-strain genomes for metagenomic binning, comparative biology and taxonomic classification.</title>
        <authorList>
            <person name="Goeker M."/>
        </authorList>
    </citation>
    <scope>NUCLEOTIDE SEQUENCE [LARGE SCALE GENOMIC DNA]</scope>
    <source>
        <strain evidence="2 3">DSM 44599</strain>
    </source>
</reference>
<keyword evidence="1" id="KW-0812">Transmembrane</keyword>
<name>A0A366D5M2_9NOCA</name>
<dbReference type="OrthoDB" id="4546454at2"/>
<protein>
    <submittedName>
        <fullName evidence="2">Uncharacterized protein</fullName>
    </submittedName>
</protein>
<evidence type="ECO:0000256" key="1">
    <source>
        <dbReference type="SAM" id="Phobius"/>
    </source>
</evidence>
<dbReference type="RefSeq" id="WP_067514194.1">
    <property type="nucleotide sequence ID" value="NZ_QNRE01000015.1"/>
</dbReference>
<feature type="transmembrane region" description="Helical" evidence="1">
    <location>
        <begin position="79"/>
        <end position="101"/>
    </location>
</feature>
<dbReference type="Proteomes" id="UP000252586">
    <property type="component" value="Unassembled WGS sequence"/>
</dbReference>
<feature type="transmembrane region" description="Helical" evidence="1">
    <location>
        <begin position="113"/>
        <end position="137"/>
    </location>
</feature>
<comment type="caution">
    <text evidence="2">The sequence shown here is derived from an EMBL/GenBank/DDBJ whole genome shotgun (WGS) entry which is preliminary data.</text>
</comment>
<accession>A0A366D5M2</accession>
<keyword evidence="3" id="KW-1185">Reference proteome</keyword>
<sequence length="173" mass="18464">MLTDLHCPHCRTTHALQAIPALYAAGTGTEVTTGDYHGVGFTPYGAVPVVATATRTSTHSTALASALNPGPGTRPIEGLLLWGTLALLLPLIMLLPVSAMLNDATEREDLAQAMVVGFPTLIAFSVPTIACYWIALARARQNQRIRRGRPLAHAVWAAGLYCRRFPINSVCCS</sequence>
<dbReference type="AlphaFoldDB" id="A0A366D5M2"/>
<evidence type="ECO:0000313" key="2">
    <source>
        <dbReference type="EMBL" id="RBO85341.1"/>
    </source>
</evidence>
<gene>
    <name evidence="2" type="ORF">DFR74_115189</name>
</gene>
<dbReference type="EMBL" id="QNRE01000015">
    <property type="protein sequence ID" value="RBO85341.1"/>
    <property type="molecule type" value="Genomic_DNA"/>
</dbReference>
<keyword evidence="1" id="KW-1133">Transmembrane helix</keyword>
<organism evidence="2 3">
    <name type="scientific">Nocardia puris</name>
    <dbReference type="NCBI Taxonomy" id="208602"/>
    <lineage>
        <taxon>Bacteria</taxon>
        <taxon>Bacillati</taxon>
        <taxon>Actinomycetota</taxon>
        <taxon>Actinomycetes</taxon>
        <taxon>Mycobacteriales</taxon>
        <taxon>Nocardiaceae</taxon>
        <taxon>Nocardia</taxon>
    </lineage>
</organism>
<evidence type="ECO:0000313" key="3">
    <source>
        <dbReference type="Proteomes" id="UP000252586"/>
    </source>
</evidence>
<keyword evidence="1" id="KW-0472">Membrane</keyword>
<dbReference type="STRING" id="1210090.GCA_001613185_06630"/>
<proteinExistence type="predicted"/>